<keyword evidence="4 6" id="KW-1133">Transmembrane helix</keyword>
<dbReference type="InterPro" id="IPR050833">
    <property type="entry name" value="Poly_Biosynth_Transport"/>
</dbReference>
<keyword evidence="5 6" id="KW-0472">Membrane</keyword>
<dbReference type="Pfam" id="PF01943">
    <property type="entry name" value="Polysacc_synt"/>
    <property type="match status" value="1"/>
</dbReference>
<feature type="transmembrane region" description="Helical" evidence="6">
    <location>
        <begin position="217"/>
        <end position="235"/>
    </location>
</feature>
<dbReference type="PANTHER" id="PTHR30250">
    <property type="entry name" value="PST FAMILY PREDICTED COLANIC ACID TRANSPORTER"/>
    <property type="match status" value="1"/>
</dbReference>
<feature type="transmembrane region" description="Helical" evidence="6">
    <location>
        <begin position="12"/>
        <end position="31"/>
    </location>
</feature>
<keyword evidence="2" id="KW-1003">Cell membrane</keyword>
<dbReference type="Proteomes" id="UP000605013">
    <property type="component" value="Unassembled WGS sequence"/>
</dbReference>
<reference evidence="7 8" key="1">
    <citation type="submission" date="2020-12" db="EMBL/GenBank/DDBJ databases">
        <title>Olleya sediminilitoris sp. nov., isolated from a tidal flat.</title>
        <authorList>
            <person name="Park S."/>
            <person name="Yoon J.-H."/>
        </authorList>
    </citation>
    <scope>NUCLEOTIDE SEQUENCE [LARGE SCALE GENOMIC DNA]</scope>
    <source>
        <strain evidence="7 8">YSTF-M6</strain>
    </source>
</reference>
<comment type="caution">
    <text evidence="7">The sequence shown here is derived from an EMBL/GenBank/DDBJ whole genome shotgun (WGS) entry which is preliminary data.</text>
</comment>
<dbReference type="EMBL" id="JAEMEF010000002">
    <property type="protein sequence ID" value="MBL7558857.1"/>
    <property type="molecule type" value="Genomic_DNA"/>
</dbReference>
<dbReference type="InterPro" id="IPR002797">
    <property type="entry name" value="Polysacc_synth"/>
</dbReference>
<accession>A0ABS1WIC7</accession>
<evidence type="ECO:0000313" key="7">
    <source>
        <dbReference type="EMBL" id="MBL7558857.1"/>
    </source>
</evidence>
<feature type="transmembrane region" description="Helical" evidence="6">
    <location>
        <begin position="360"/>
        <end position="380"/>
    </location>
</feature>
<sequence>MGIVVNQSIKNTVITYIGFGVGAINVIFLYTQFLSEAYFGLITFILSTANILMPLMAFGVHNTIVKFYSSFKTRQSQNSFLTLMLVLPLAVVIPAGIVTHFGYDYIANWLSKKNSIIKDYTWLIYVCAVMFAYFEVFYAWSRVQMQSVFGNFMKEVFHRVCIMVLLLLLHYKYLSVDQLIYSIVLVYILRTLIMKLYAFSLRLPVLKLVKIPNLKSVLKYSALIIIAGSVANIVLEIDKFMLGQFEAITNVAYYGVAIYIAAVIGVPSRAMHLITHPITAKLLNDKDKIGLNTLYQKSSINLFIISGFIFLCIIININQLYLLIPDNYSEGFMVVLIIGLAKLSDSLTGNNNAILFNSDYYRMVLVFGVMLAILTVLLNYMFIPSFGLNGAAYASGITIVLYNMVKLLFVYSKFKIQPFTISTLKTLVLIVVFGVALYFWEFSFNPILNIVLKTIILIIAYGVSVYKFNLSEDISVIVKRFIP</sequence>
<evidence type="ECO:0000256" key="6">
    <source>
        <dbReference type="SAM" id="Phobius"/>
    </source>
</evidence>
<evidence type="ECO:0000256" key="5">
    <source>
        <dbReference type="ARBA" id="ARBA00023136"/>
    </source>
</evidence>
<gene>
    <name evidence="7" type="ORF">JAO71_03490</name>
</gene>
<feature type="transmembrane region" description="Helical" evidence="6">
    <location>
        <begin position="302"/>
        <end position="324"/>
    </location>
</feature>
<dbReference type="RefSeq" id="WP_116822862.1">
    <property type="nucleotide sequence ID" value="NZ_JAEMEF010000002.1"/>
</dbReference>
<comment type="subcellular location">
    <subcellularLocation>
        <location evidence="1">Cell membrane</location>
        <topology evidence="1">Multi-pass membrane protein</topology>
    </subcellularLocation>
</comment>
<feature type="transmembrane region" description="Helical" evidence="6">
    <location>
        <begin position="446"/>
        <end position="466"/>
    </location>
</feature>
<dbReference type="PANTHER" id="PTHR30250:SF11">
    <property type="entry name" value="O-ANTIGEN TRANSPORTER-RELATED"/>
    <property type="match status" value="1"/>
</dbReference>
<organism evidence="7 8">
    <name type="scientific">Olleya sediminilitoris</name>
    <dbReference type="NCBI Taxonomy" id="2795739"/>
    <lineage>
        <taxon>Bacteria</taxon>
        <taxon>Pseudomonadati</taxon>
        <taxon>Bacteroidota</taxon>
        <taxon>Flavobacteriia</taxon>
        <taxon>Flavobacteriales</taxon>
        <taxon>Flavobacteriaceae</taxon>
    </lineage>
</organism>
<feature type="transmembrane region" description="Helical" evidence="6">
    <location>
        <begin position="392"/>
        <end position="411"/>
    </location>
</feature>
<evidence type="ECO:0000256" key="2">
    <source>
        <dbReference type="ARBA" id="ARBA00022475"/>
    </source>
</evidence>
<proteinExistence type="predicted"/>
<keyword evidence="3 6" id="KW-0812">Transmembrane</keyword>
<evidence type="ECO:0000256" key="3">
    <source>
        <dbReference type="ARBA" id="ARBA00022692"/>
    </source>
</evidence>
<feature type="transmembrane region" description="Helical" evidence="6">
    <location>
        <begin position="423"/>
        <end position="440"/>
    </location>
</feature>
<feature type="transmembrane region" description="Helical" evidence="6">
    <location>
        <begin position="37"/>
        <end position="60"/>
    </location>
</feature>
<feature type="transmembrane region" description="Helical" evidence="6">
    <location>
        <begin position="156"/>
        <end position="173"/>
    </location>
</feature>
<protein>
    <submittedName>
        <fullName evidence="7">Polysaccharide biosynthesis C-terminal domain-containing protein</fullName>
    </submittedName>
</protein>
<feature type="transmembrane region" description="Helical" evidence="6">
    <location>
        <begin position="80"/>
        <end position="102"/>
    </location>
</feature>
<feature type="transmembrane region" description="Helical" evidence="6">
    <location>
        <begin position="179"/>
        <end position="197"/>
    </location>
</feature>
<name>A0ABS1WIC7_9FLAO</name>
<feature type="transmembrane region" description="Helical" evidence="6">
    <location>
        <begin position="330"/>
        <end position="348"/>
    </location>
</feature>
<evidence type="ECO:0000313" key="8">
    <source>
        <dbReference type="Proteomes" id="UP000605013"/>
    </source>
</evidence>
<keyword evidence="8" id="KW-1185">Reference proteome</keyword>
<evidence type="ECO:0000256" key="1">
    <source>
        <dbReference type="ARBA" id="ARBA00004651"/>
    </source>
</evidence>
<feature type="transmembrane region" description="Helical" evidence="6">
    <location>
        <begin position="122"/>
        <end position="140"/>
    </location>
</feature>
<evidence type="ECO:0000256" key="4">
    <source>
        <dbReference type="ARBA" id="ARBA00022989"/>
    </source>
</evidence>
<feature type="transmembrane region" description="Helical" evidence="6">
    <location>
        <begin position="247"/>
        <end position="266"/>
    </location>
</feature>